<sequence length="218" mass="24563">MPVASLSDVERAQRVLLYGVTGSGKSTAAARLGAALGLPVHLVDDEVGWLPCWVERPQDEQRALAHQMASAEGWVVDSAYGAWRDVMLERARVVIALDYSRALTLSRLVRRCVHRLTTRTPVCNGNTENVRQLFSRNSIVRWHFSSFARKRERMRRWEATPEGVPVLRLTHPREFDRLVQSLEQDNIGAASREAALRHGGIDDLPVPARDDAARFVEF</sequence>
<dbReference type="SMART" id="SM00382">
    <property type="entry name" value="AAA"/>
    <property type="match status" value="1"/>
</dbReference>
<organism evidence="2 3">
    <name type="scientific">Dermacoccus nishinomiyaensis</name>
    <dbReference type="NCBI Taxonomy" id="1274"/>
    <lineage>
        <taxon>Bacteria</taxon>
        <taxon>Bacillati</taxon>
        <taxon>Actinomycetota</taxon>
        <taxon>Actinomycetes</taxon>
        <taxon>Micrococcales</taxon>
        <taxon>Dermacoccaceae</taxon>
        <taxon>Dermacoccus</taxon>
    </lineage>
</organism>
<accession>A0A075JLM8</accession>
<dbReference type="Proteomes" id="UP000027986">
    <property type="component" value="Chromosome"/>
</dbReference>
<protein>
    <recommendedName>
        <fullName evidence="1">AAA+ ATPase domain-containing protein</fullName>
    </recommendedName>
</protein>
<dbReference type="InterPro" id="IPR003593">
    <property type="entry name" value="AAA+_ATPase"/>
</dbReference>
<dbReference type="Gene3D" id="3.40.50.300">
    <property type="entry name" value="P-loop containing nucleotide triphosphate hydrolases"/>
    <property type="match status" value="1"/>
</dbReference>
<dbReference type="HOGENOM" id="CLU_092618_1_1_11"/>
<feature type="domain" description="AAA+ ATPase" evidence="1">
    <location>
        <begin position="11"/>
        <end position="126"/>
    </location>
</feature>
<dbReference type="SUPFAM" id="SSF52540">
    <property type="entry name" value="P-loop containing nucleoside triphosphate hydrolases"/>
    <property type="match status" value="1"/>
</dbReference>
<dbReference type="AlphaFoldDB" id="A0A075JLM8"/>
<dbReference type="RefSeq" id="WP_038568509.1">
    <property type="nucleotide sequence ID" value="NZ_CP008889.1"/>
</dbReference>
<dbReference type="GeneID" id="41841156"/>
<dbReference type="InterPro" id="IPR052922">
    <property type="entry name" value="Cytidylate_Kinase-2"/>
</dbReference>
<dbReference type="OrthoDB" id="3199600at2"/>
<reference evidence="2 3" key="1">
    <citation type="submission" date="2014-07" db="EMBL/GenBank/DDBJ databases">
        <title>Genome Sequencing of Dermacoccus nishinomiyaensis.</title>
        <authorList>
            <person name="Hong K.W."/>
            <person name="Chan K.G."/>
        </authorList>
    </citation>
    <scope>NUCLEOTIDE SEQUENCE [LARGE SCALE GENOMIC DNA]</scope>
    <source>
        <strain evidence="2 3">M25</strain>
    </source>
</reference>
<name>A0A075JLM8_9MICO</name>
<evidence type="ECO:0000313" key="2">
    <source>
        <dbReference type="EMBL" id="AIF40953.1"/>
    </source>
</evidence>
<proteinExistence type="predicted"/>
<dbReference type="EMBL" id="CP008889">
    <property type="protein sequence ID" value="AIF40953.1"/>
    <property type="molecule type" value="Genomic_DNA"/>
</dbReference>
<dbReference type="eggNOG" id="COG0563">
    <property type="taxonomic scope" value="Bacteria"/>
</dbReference>
<dbReference type="PANTHER" id="PTHR37816:SF1">
    <property type="entry name" value="TOXIN"/>
    <property type="match status" value="1"/>
</dbReference>
<dbReference type="PANTHER" id="PTHR37816">
    <property type="entry name" value="YALI0E33011P"/>
    <property type="match status" value="1"/>
</dbReference>
<gene>
    <name evidence="2" type="ORF">HX89_08370</name>
</gene>
<dbReference type="InterPro" id="IPR027417">
    <property type="entry name" value="P-loop_NTPase"/>
</dbReference>
<keyword evidence="3" id="KW-1185">Reference proteome</keyword>
<evidence type="ECO:0000313" key="3">
    <source>
        <dbReference type="Proteomes" id="UP000027986"/>
    </source>
</evidence>
<evidence type="ECO:0000259" key="1">
    <source>
        <dbReference type="SMART" id="SM00382"/>
    </source>
</evidence>
<dbReference type="KEGG" id="dni:HX89_08370"/>